<accession>A0A9W7CTJ9</accession>
<sequence length="283" mass="31148">MCSNQREVPSGTPWQADFTAVLAEPSDEGNLKGLLPREGYVNSSGVSELNLTTRERGAIGTALRAALEMMSGGFACGAAPQRNQAPDSFRTWRVLAKTYCAEATAGGRVPVEASSALDVTPRLPPVPLLCRDVGSQCNIGSPILVVIGVFLRMIRIFPLNDKEETNEKIGRFCTEVTVKHIMTKDEDMALFVLLRNKKRECVELCNTMFVERPIMPAIRLDLSSYYDDGYMLMFRFTKDGIMALTTHLRLPGVIITKAGGRSPAVEAVAMLRYIAWSVKLNAR</sequence>
<comment type="caution">
    <text evidence="1">The sequence shown here is derived from an EMBL/GenBank/DDBJ whole genome shotgun (WGS) entry which is preliminary data.</text>
</comment>
<evidence type="ECO:0000313" key="2">
    <source>
        <dbReference type="Proteomes" id="UP001165121"/>
    </source>
</evidence>
<organism evidence="1 2">
    <name type="scientific">Phytophthora fragariaefolia</name>
    <dbReference type="NCBI Taxonomy" id="1490495"/>
    <lineage>
        <taxon>Eukaryota</taxon>
        <taxon>Sar</taxon>
        <taxon>Stramenopiles</taxon>
        <taxon>Oomycota</taxon>
        <taxon>Peronosporomycetes</taxon>
        <taxon>Peronosporales</taxon>
        <taxon>Peronosporaceae</taxon>
        <taxon>Phytophthora</taxon>
    </lineage>
</organism>
<keyword evidence="2" id="KW-1185">Reference proteome</keyword>
<protein>
    <submittedName>
        <fullName evidence="1">Unnamed protein product</fullName>
    </submittedName>
</protein>
<evidence type="ECO:0000313" key="1">
    <source>
        <dbReference type="EMBL" id="GMF42615.1"/>
    </source>
</evidence>
<gene>
    <name evidence="1" type="ORF">Pfra01_001403800</name>
</gene>
<dbReference type="EMBL" id="BSXT01001458">
    <property type="protein sequence ID" value="GMF42615.1"/>
    <property type="molecule type" value="Genomic_DNA"/>
</dbReference>
<proteinExistence type="predicted"/>
<name>A0A9W7CTJ9_9STRA</name>
<dbReference type="AlphaFoldDB" id="A0A9W7CTJ9"/>
<dbReference type="Proteomes" id="UP001165121">
    <property type="component" value="Unassembled WGS sequence"/>
</dbReference>
<reference evidence="1" key="1">
    <citation type="submission" date="2023-04" db="EMBL/GenBank/DDBJ databases">
        <title>Phytophthora fragariaefolia NBRC 109709.</title>
        <authorList>
            <person name="Ichikawa N."/>
            <person name="Sato H."/>
            <person name="Tonouchi N."/>
        </authorList>
    </citation>
    <scope>NUCLEOTIDE SEQUENCE</scope>
    <source>
        <strain evidence="1">NBRC 109709</strain>
    </source>
</reference>